<evidence type="ECO:0000313" key="7">
    <source>
        <dbReference type="Proteomes" id="UP000030428"/>
    </source>
</evidence>
<evidence type="ECO:0008006" key="8">
    <source>
        <dbReference type="Google" id="ProtNLM"/>
    </source>
</evidence>
<dbReference type="Pfam" id="PF18998">
    <property type="entry name" value="Flg_new_2"/>
    <property type="match status" value="3"/>
</dbReference>
<dbReference type="GO" id="GO:0000272">
    <property type="term" value="P:polysaccharide catabolic process"/>
    <property type="evidence" value="ECO:0007669"/>
    <property type="project" value="InterPro"/>
</dbReference>
<dbReference type="InterPro" id="IPR044060">
    <property type="entry name" value="Bacterial_rp_domain"/>
</dbReference>
<keyword evidence="3" id="KW-0732">Signal</keyword>
<dbReference type="Pfam" id="PF00150">
    <property type="entry name" value="Cellulase"/>
    <property type="match status" value="1"/>
</dbReference>
<keyword evidence="1" id="KW-0378">Hydrolase</keyword>
<dbReference type="InterPro" id="IPR017853">
    <property type="entry name" value="GH"/>
</dbReference>
<dbReference type="AlphaFoldDB" id="A0A0A6PA32"/>
<dbReference type="PANTHER" id="PTHR34142">
    <property type="entry name" value="ENDO-BETA-1,4-GLUCANASE A"/>
    <property type="match status" value="1"/>
</dbReference>
<feature type="signal peptide" evidence="3">
    <location>
        <begin position="1"/>
        <end position="22"/>
    </location>
</feature>
<name>A0A0A6PA32_9GAMM</name>
<dbReference type="GO" id="GO:0004553">
    <property type="term" value="F:hydrolase activity, hydrolyzing O-glycosyl compounds"/>
    <property type="evidence" value="ECO:0007669"/>
    <property type="project" value="InterPro"/>
</dbReference>
<dbReference type="InterPro" id="IPR001547">
    <property type="entry name" value="Glyco_hydro_5"/>
</dbReference>
<dbReference type="Proteomes" id="UP000030428">
    <property type="component" value="Unassembled WGS sequence"/>
</dbReference>
<evidence type="ECO:0000256" key="1">
    <source>
        <dbReference type="ARBA" id="ARBA00022801"/>
    </source>
</evidence>
<keyword evidence="7" id="KW-1185">Reference proteome</keyword>
<evidence type="ECO:0000256" key="3">
    <source>
        <dbReference type="SAM" id="SignalP"/>
    </source>
</evidence>
<feature type="chain" id="PRO_5007387798" description="Glycoside hydrolase family 5 domain-containing protein" evidence="3">
    <location>
        <begin position="23"/>
        <end position="704"/>
    </location>
</feature>
<proteinExistence type="predicted"/>
<accession>A0A0A6PA32</accession>
<feature type="domain" description="Bacterial repeat" evidence="5">
    <location>
        <begin position="438"/>
        <end position="512"/>
    </location>
</feature>
<reference evidence="6 7" key="1">
    <citation type="journal article" date="2016" name="Front. Microbiol.">
        <title>Single-Cell (Meta-)Genomics of a Dimorphic Candidatus Thiomargarita nelsonii Reveals Genomic Plasticity.</title>
        <authorList>
            <person name="Flood B.E."/>
            <person name="Fliss P."/>
            <person name="Jones D.S."/>
            <person name="Dick G.J."/>
            <person name="Jain S."/>
            <person name="Kaster A.K."/>
            <person name="Winkel M."/>
            <person name="Mussmann M."/>
            <person name="Bailey J."/>
        </authorList>
    </citation>
    <scope>NUCLEOTIDE SEQUENCE [LARGE SCALE GENOMIC DNA]</scope>
    <source>
        <strain evidence="6">Hydrate Ridge</strain>
    </source>
</reference>
<protein>
    <recommendedName>
        <fullName evidence="8">Glycoside hydrolase family 5 domain-containing protein</fullName>
    </recommendedName>
</protein>
<sequence>MKRLILSPLMAIIFCTATNVSANLAQFQVINGQIIDPSDQPFVVKGTNVFWETSHTAAMLIDCWNFNTIRLNHYPDPDLPRDDLNYRFDYIVASYADRGIVVIFDLAHDGEGEDVGIGHYWRSRQDELVELYAYYADRYRDNPYVWFDLINEPGTLDFDSTAWVELHQKLIRAIRNTGNNNPILVEGWAWGQDAGNWESTPVPEENSAILSLGDQILNFDDKTYQNIIFSHHVYDQWKYADVSRLADYVDRVRAKGYALVVGEYGSHNGSTDTLDPTKWMFEVAIPRDVGRIVWTWVAADNNDLTINTQMLGGGDGIDSCTAPTNLTELGELIWADNHSAPPPPPNEFSTLTLTKSKDRGQIRAKQIGKRWTINCNLNCDEKSYDYSTGSEIILQARPKKCFEWLGWSGDCSGTEREISVTLSSDMICIANFRGGSKLTVQTLGNGKVISQMIDCGEICEAYYPNQKNVLLKAIPETGYSFVEWDCEGKKRTQPKMMVKMNSDITCTASFAQAVELTLVTVGEGRVIITPKGSDCGVNCNAYDPGKKLRLRAIPSAGFLFVSWGGDCSGTKNLTTVTMDSSKRCIVSFIAKNANVLEKAIRQMVSQFYETFPNFDGNALALQEAFQLALPVIMTLDRQCPIWPTSSFNDSYISGDYTASINIMPDHSVEILFREDVMPPIRIYYDVLGENDEFANIFRWDLLLW</sequence>
<feature type="domain" description="Glycoside hydrolase family 5" evidence="4">
    <location>
        <begin position="36"/>
        <end position="298"/>
    </location>
</feature>
<gene>
    <name evidence="6" type="ORF">PN36_34300</name>
</gene>
<dbReference type="Gene3D" id="3.20.20.80">
    <property type="entry name" value="Glycosidases"/>
    <property type="match status" value="1"/>
</dbReference>
<dbReference type="SUPFAM" id="SSF51445">
    <property type="entry name" value="(Trans)glycosidases"/>
    <property type="match status" value="1"/>
</dbReference>
<evidence type="ECO:0000259" key="5">
    <source>
        <dbReference type="Pfam" id="PF18998"/>
    </source>
</evidence>
<evidence type="ECO:0000256" key="2">
    <source>
        <dbReference type="ARBA" id="ARBA00023295"/>
    </source>
</evidence>
<dbReference type="EMBL" id="JSZA02000380">
    <property type="protein sequence ID" value="KHD11286.1"/>
    <property type="molecule type" value="Genomic_DNA"/>
</dbReference>
<feature type="domain" description="Bacterial repeat" evidence="5">
    <location>
        <begin position="383"/>
        <end position="433"/>
    </location>
</feature>
<evidence type="ECO:0000313" key="6">
    <source>
        <dbReference type="EMBL" id="KHD11286.1"/>
    </source>
</evidence>
<keyword evidence="2" id="KW-0326">Glycosidase</keyword>
<comment type="caution">
    <text evidence="6">The sequence shown here is derived from an EMBL/GenBank/DDBJ whole genome shotgun (WGS) entry which is preliminary data.</text>
</comment>
<organism evidence="6 7">
    <name type="scientific">Candidatus Thiomargarita nelsonii</name>
    <dbReference type="NCBI Taxonomy" id="1003181"/>
    <lineage>
        <taxon>Bacteria</taxon>
        <taxon>Pseudomonadati</taxon>
        <taxon>Pseudomonadota</taxon>
        <taxon>Gammaproteobacteria</taxon>
        <taxon>Thiotrichales</taxon>
        <taxon>Thiotrichaceae</taxon>
        <taxon>Thiomargarita</taxon>
    </lineage>
</organism>
<evidence type="ECO:0000259" key="4">
    <source>
        <dbReference type="Pfam" id="PF00150"/>
    </source>
</evidence>
<dbReference type="PANTHER" id="PTHR34142:SF1">
    <property type="entry name" value="GLYCOSIDE HYDROLASE FAMILY 5 DOMAIN-CONTAINING PROTEIN"/>
    <property type="match status" value="1"/>
</dbReference>
<feature type="domain" description="Bacterial repeat" evidence="5">
    <location>
        <begin position="538"/>
        <end position="584"/>
    </location>
</feature>